<evidence type="ECO:0000313" key="1">
    <source>
        <dbReference type="EMBL" id="GAH77807.1"/>
    </source>
</evidence>
<reference evidence="1" key="1">
    <citation type="journal article" date="2014" name="Front. Microbiol.">
        <title>High frequency of phylogenetically diverse reductive dehalogenase-homologous genes in deep subseafloor sedimentary metagenomes.</title>
        <authorList>
            <person name="Kawai M."/>
            <person name="Futagami T."/>
            <person name="Toyoda A."/>
            <person name="Takaki Y."/>
            <person name="Nishi S."/>
            <person name="Hori S."/>
            <person name="Arai W."/>
            <person name="Tsubouchi T."/>
            <person name="Morono Y."/>
            <person name="Uchiyama I."/>
            <person name="Ito T."/>
            <person name="Fujiyama A."/>
            <person name="Inagaki F."/>
            <person name="Takami H."/>
        </authorList>
    </citation>
    <scope>NUCLEOTIDE SEQUENCE</scope>
    <source>
        <strain evidence="1">Expedition CK06-06</strain>
    </source>
</reference>
<accession>X1I7W9</accession>
<dbReference type="AlphaFoldDB" id="X1I7W9"/>
<sequence>MGEVKKREKYLDSAKPTEALRMMIEGQEVRIETVSRDEYARAVSRVHQEPE</sequence>
<evidence type="ECO:0008006" key="2">
    <source>
        <dbReference type="Google" id="ProtNLM"/>
    </source>
</evidence>
<proteinExistence type="predicted"/>
<dbReference type="EMBL" id="BARU01040436">
    <property type="protein sequence ID" value="GAH77807.1"/>
    <property type="molecule type" value="Genomic_DNA"/>
</dbReference>
<organism evidence="1">
    <name type="scientific">marine sediment metagenome</name>
    <dbReference type="NCBI Taxonomy" id="412755"/>
    <lineage>
        <taxon>unclassified sequences</taxon>
        <taxon>metagenomes</taxon>
        <taxon>ecological metagenomes</taxon>
    </lineage>
</organism>
<gene>
    <name evidence="1" type="ORF">S03H2_62512</name>
</gene>
<name>X1I7W9_9ZZZZ</name>
<protein>
    <recommendedName>
        <fullName evidence="2">TNase-like domain-containing protein</fullName>
    </recommendedName>
</protein>
<comment type="caution">
    <text evidence="1">The sequence shown here is derived from an EMBL/GenBank/DDBJ whole genome shotgun (WGS) entry which is preliminary data.</text>
</comment>